<dbReference type="GO" id="GO:0016020">
    <property type="term" value="C:membrane"/>
    <property type="evidence" value="ECO:0007669"/>
    <property type="project" value="UniProtKB-SubCell"/>
</dbReference>
<dbReference type="PROSITE" id="PS00216">
    <property type="entry name" value="SUGAR_TRANSPORT_1"/>
    <property type="match status" value="1"/>
</dbReference>
<dbReference type="FunFam" id="1.20.1250.20:FF:000044">
    <property type="entry name" value="Hexose transporter Hxt3p"/>
    <property type="match status" value="1"/>
</dbReference>
<dbReference type="AlphaFoldDB" id="A0A3D8R776"/>
<feature type="transmembrane region" description="Helical" evidence="9">
    <location>
        <begin position="190"/>
        <end position="209"/>
    </location>
</feature>
<accession>A0A3D8R776</accession>
<feature type="region of interest" description="Disordered" evidence="8">
    <location>
        <begin position="534"/>
        <end position="555"/>
    </location>
</feature>
<feature type="transmembrane region" description="Helical" evidence="9">
    <location>
        <begin position="105"/>
        <end position="124"/>
    </location>
</feature>
<comment type="caution">
    <text evidence="11">The sequence shown here is derived from an EMBL/GenBank/DDBJ whole genome shotgun (WGS) entry which is preliminary data.</text>
</comment>
<keyword evidence="5 9" id="KW-1133">Transmembrane helix</keyword>
<dbReference type="PRINTS" id="PR00171">
    <property type="entry name" value="SUGRTRNSPORT"/>
</dbReference>
<comment type="subcellular location">
    <subcellularLocation>
        <location evidence="1">Membrane</location>
        <topology evidence="1">Multi-pass membrane protein</topology>
    </subcellularLocation>
</comment>
<comment type="similarity">
    <text evidence="2 7">Belongs to the major facilitator superfamily. Sugar transporter (TC 2.A.1.1) family.</text>
</comment>
<feature type="transmembrane region" description="Helical" evidence="9">
    <location>
        <begin position="375"/>
        <end position="397"/>
    </location>
</feature>
<dbReference type="InterPro" id="IPR036259">
    <property type="entry name" value="MFS_trans_sf"/>
</dbReference>
<evidence type="ECO:0000256" key="5">
    <source>
        <dbReference type="ARBA" id="ARBA00022989"/>
    </source>
</evidence>
<evidence type="ECO:0000256" key="1">
    <source>
        <dbReference type="ARBA" id="ARBA00004141"/>
    </source>
</evidence>
<dbReference type="EMBL" id="PDLM01000009">
    <property type="protein sequence ID" value="RDW69836.1"/>
    <property type="molecule type" value="Genomic_DNA"/>
</dbReference>
<feature type="transmembrane region" description="Helical" evidence="9">
    <location>
        <begin position="475"/>
        <end position="497"/>
    </location>
</feature>
<dbReference type="Proteomes" id="UP000256645">
    <property type="component" value="Unassembled WGS sequence"/>
</dbReference>
<evidence type="ECO:0000256" key="7">
    <source>
        <dbReference type="RuleBase" id="RU003346"/>
    </source>
</evidence>
<feature type="transmembrane region" description="Helical" evidence="9">
    <location>
        <begin position="221"/>
        <end position="244"/>
    </location>
</feature>
<dbReference type="OrthoDB" id="5141738at2759"/>
<feature type="compositionally biased region" description="Basic and acidic residues" evidence="8">
    <location>
        <begin position="1"/>
        <end position="17"/>
    </location>
</feature>
<feature type="transmembrane region" description="Helical" evidence="9">
    <location>
        <begin position="131"/>
        <end position="148"/>
    </location>
</feature>
<dbReference type="SUPFAM" id="SSF103473">
    <property type="entry name" value="MFS general substrate transporter"/>
    <property type="match status" value="1"/>
</dbReference>
<keyword evidence="12" id="KW-1185">Reference proteome</keyword>
<keyword evidence="6 9" id="KW-0472">Membrane</keyword>
<dbReference type="InterPro" id="IPR020846">
    <property type="entry name" value="MFS_dom"/>
</dbReference>
<feature type="transmembrane region" description="Helical" evidence="9">
    <location>
        <begin position="409"/>
        <end position="433"/>
    </location>
</feature>
<dbReference type="Gene3D" id="1.20.1250.20">
    <property type="entry name" value="MFS general substrate transporter like domains"/>
    <property type="match status" value="1"/>
</dbReference>
<evidence type="ECO:0000256" key="6">
    <source>
        <dbReference type="ARBA" id="ARBA00023136"/>
    </source>
</evidence>
<dbReference type="InterPro" id="IPR003663">
    <property type="entry name" value="Sugar/inositol_transpt"/>
</dbReference>
<keyword evidence="4 9" id="KW-0812">Transmembrane</keyword>
<feature type="region of interest" description="Disordered" evidence="8">
    <location>
        <begin position="1"/>
        <end position="23"/>
    </location>
</feature>
<gene>
    <name evidence="11" type="ORF">BP6252_08856</name>
</gene>
<dbReference type="GO" id="GO:0005351">
    <property type="term" value="F:carbohydrate:proton symporter activity"/>
    <property type="evidence" value="ECO:0007669"/>
    <property type="project" value="TreeGrafter"/>
</dbReference>
<evidence type="ECO:0000256" key="4">
    <source>
        <dbReference type="ARBA" id="ARBA00022692"/>
    </source>
</evidence>
<evidence type="ECO:0000256" key="2">
    <source>
        <dbReference type="ARBA" id="ARBA00010992"/>
    </source>
</evidence>
<feature type="transmembrane region" description="Helical" evidence="9">
    <location>
        <begin position="54"/>
        <end position="73"/>
    </location>
</feature>
<evidence type="ECO:0000313" key="12">
    <source>
        <dbReference type="Proteomes" id="UP000256645"/>
    </source>
</evidence>
<dbReference type="Pfam" id="PF00083">
    <property type="entry name" value="Sugar_tr"/>
    <property type="match status" value="1"/>
</dbReference>
<dbReference type="PROSITE" id="PS50850">
    <property type="entry name" value="MFS"/>
    <property type="match status" value="1"/>
</dbReference>
<feature type="compositionally biased region" description="Basic and acidic residues" evidence="8">
    <location>
        <begin position="545"/>
        <end position="555"/>
    </location>
</feature>
<dbReference type="InterPro" id="IPR005828">
    <property type="entry name" value="MFS_sugar_transport-like"/>
</dbReference>
<dbReference type="PANTHER" id="PTHR48022:SF92">
    <property type="entry name" value="LOW AFFINITY GLUCOSE TRANSPORTER MSTE"/>
    <property type="match status" value="1"/>
</dbReference>
<dbReference type="PANTHER" id="PTHR48022">
    <property type="entry name" value="PLASTIDIC GLUCOSE TRANSPORTER 4"/>
    <property type="match status" value="1"/>
</dbReference>
<dbReference type="CDD" id="cd17356">
    <property type="entry name" value="MFS_HXT"/>
    <property type="match status" value="1"/>
</dbReference>
<evidence type="ECO:0000313" key="11">
    <source>
        <dbReference type="EMBL" id="RDW69836.1"/>
    </source>
</evidence>
<dbReference type="NCBIfam" id="TIGR00879">
    <property type="entry name" value="SP"/>
    <property type="match status" value="1"/>
</dbReference>
<evidence type="ECO:0000256" key="3">
    <source>
        <dbReference type="ARBA" id="ARBA00022448"/>
    </source>
</evidence>
<proteinExistence type="inferred from homology"/>
<reference evidence="11 12" key="1">
    <citation type="journal article" date="2018" name="IMA Fungus">
        <title>IMA Genome-F 9: Draft genome sequence of Annulohypoxylon stygium, Aspergillus mulundensis, Berkeleyomyces basicola (syn. Thielaviopsis basicola), Ceratocystis smalleyi, two Cercospora beticola strains, Coleophoma cylindrospora, Fusarium fracticaudum, Phialophora cf. hyalina, and Morchella septimelata.</title>
        <authorList>
            <person name="Wingfield B.D."/>
            <person name="Bills G.F."/>
            <person name="Dong Y."/>
            <person name="Huang W."/>
            <person name="Nel W.J."/>
            <person name="Swalarsk-Parry B.S."/>
            <person name="Vaghefi N."/>
            <person name="Wilken P.M."/>
            <person name="An Z."/>
            <person name="de Beer Z.W."/>
            <person name="De Vos L."/>
            <person name="Chen L."/>
            <person name="Duong T.A."/>
            <person name="Gao Y."/>
            <person name="Hammerbacher A."/>
            <person name="Kikkert J.R."/>
            <person name="Li Y."/>
            <person name="Li H."/>
            <person name="Li K."/>
            <person name="Li Q."/>
            <person name="Liu X."/>
            <person name="Ma X."/>
            <person name="Naidoo K."/>
            <person name="Pethybridge S.J."/>
            <person name="Sun J."/>
            <person name="Steenkamp E.T."/>
            <person name="van der Nest M.A."/>
            <person name="van Wyk S."/>
            <person name="Wingfield M.J."/>
            <person name="Xiong C."/>
            <person name="Yue Q."/>
            <person name="Zhang X."/>
        </authorList>
    </citation>
    <scope>NUCLEOTIDE SEQUENCE [LARGE SCALE GENOMIC DNA]</scope>
    <source>
        <strain evidence="11 12">BP6252</strain>
    </source>
</reference>
<evidence type="ECO:0000256" key="8">
    <source>
        <dbReference type="SAM" id="MobiDB-lite"/>
    </source>
</evidence>
<dbReference type="InterPro" id="IPR005829">
    <property type="entry name" value="Sugar_transporter_CS"/>
</dbReference>
<dbReference type="STRING" id="1849047.A0A3D8R776"/>
<keyword evidence="3 7" id="KW-0813">Transport</keyword>
<protein>
    <recommendedName>
        <fullName evidence="10">Major facilitator superfamily (MFS) profile domain-containing protein</fullName>
    </recommendedName>
</protein>
<feature type="transmembrane region" description="Helical" evidence="9">
    <location>
        <begin position="445"/>
        <end position="469"/>
    </location>
</feature>
<name>A0A3D8R776_9HELO</name>
<organism evidence="11 12">
    <name type="scientific">Coleophoma cylindrospora</name>
    <dbReference type="NCBI Taxonomy" id="1849047"/>
    <lineage>
        <taxon>Eukaryota</taxon>
        <taxon>Fungi</taxon>
        <taxon>Dikarya</taxon>
        <taxon>Ascomycota</taxon>
        <taxon>Pezizomycotina</taxon>
        <taxon>Leotiomycetes</taxon>
        <taxon>Helotiales</taxon>
        <taxon>Dermateaceae</taxon>
        <taxon>Coleophoma</taxon>
    </lineage>
</organism>
<evidence type="ECO:0000259" key="10">
    <source>
        <dbReference type="PROSITE" id="PS50850"/>
    </source>
</evidence>
<feature type="transmembrane region" description="Helical" evidence="9">
    <location>
        <begin position="346"/>
        <end position="368"/>
    </location>
</feature>
<evidence type="ECO:0000256" key="9">
    <source>
        <dbReference type="SAM" id="Phobius"/>
    </source>
</evidence>
<feature type="domain" description="Major facilitator superfamily (MFS) profile" evidence="10">
    <location>
        <begin position="60"/>
        <end position="500"/>
    </location>
</feature>
<dbReference type="InterPro" id="IPR050360">
    <property type="entry name" value="MFS_Sugar_Transporters"/>
</dbReference>
<dbReference type="PROSITE" id="PS00217">
    <property type="entry name" value="SUGAR_TRANSPORT_2"/>
    <property type="match status" value="1"/>
</dbReference>
<sequence length="555" mass="60982">MGFFSKKDAPVHEEKSSDPNIPEIQSARESVNGAEIQHNDHAVSERNEVATRTTMIAVALGVIASMGGMVFGYESGQISGFINDSDFQRRFGQDMAFNAARQGTMTGLLSIGALIGCLTSGYPADVFGRRLTISGSAFLYIVGVIIEITSSTVWVQFAIGRLVTGFGVGALSTAVPMYQTESCPKNIRSMVVASYQLAITIGILLSYLVNFGTNKNYTNSAQWRITVGISSLWALILGGGILFMPESPRFTYRQGKHEEARAVFARLAGVPTDHSIINEEIAEIEAKEVEERTAGKAHWTGIFTGPGMLHRTLLGMALQAGQQLTGANFFFYFSTTIFAKAGLNNGYITSIILGAVNVGSTIFGIWIVKRVNRRGALIVGALWMFICFMIFAFVGQFELPHAETSKTAGTLMICFTCFFIFAFAVTWGPMVWSQVAELYPIQYRALCMALATACNWIFNFLISFFTTYITNAINYYYGLVFAGCCLGMAIIVFFFMIETKGRQLEEVDDMYANHINPIGSEKFDYQAWKRARRAQQPAAEMSGADAEKTPKTEAV</sequence>